<dbReference type="PANTHER" id="PTHR43712">
    <property type="entry name" value="PUTATIVE (AFU_ORTHOLOGUE AFUA_4G14580)-RELATED"/>
    <property type="match status" value="1"/>
</dbReference>
<dbReference type="GO" id="GO:0046983">
    <property type="term" value="F:protein dimerization activity"/>
    <property type="evidence" value="ECO:0007669"/>
    <property type="project" value="InterPro"/>
</dbReference>
<dbReference type="Gene3D" id="1.10.10.10">
    <property type="entry name" value="Winged helix-like DNA-binding domain superfamily/Winged helix DNA-binding domain"/>
    <property type="match status" value="1"/>
</dbReference>
<dbReference type="AlphaFoldDB" id="A0A7W7D8U5"/>
<keyword evidence="3" id="KW-0949">S-adenosyl-L-methionine</keyword>
<dbReference type="PANTHER" id="PTHR43712:SF2">
    <property type="entry name" value="O-METHYLTRANSFERASE CICE"/>
    <property type="match status" value="1"/>
</dbReference>
<dbReference type="Pfam" id="PF08100">
    <property type="entry name" value="Dimerisation"/>
    <property type="match status" value="1"/>
</dbReference>
<name>A0A7W7D8U5_9ACTN</name>
<dbReference type="Proteomes" id="UP000542210">
    <property type="component" value="Unassembled WGS sequence"/>
</dbReference>
<dbReference type="InterPro" id="IPR001077">
    <property type="entry name" value="COMT_C"/>
</dbReference>
<keyword evidence="8" id="KW-1185">Reference proteome</keyword>
<gene>
    <name evidence="7" type="ORF">BJ982_003977</name>
</gene>
<dbReference type="InterPro" id="IPR036388">
    <property type="entry name" value="WH-like_DNA-bd_sf"/>
</dbReference>
<dbReference type="InterPro" id="IPR016461">
    <property type="entry name" value="COMT-like"/>
</dbReference>
<dbReference type="PROSITE" id="PS51683">
    <property type="entry name" value="SAM_OMT_II"/>
    <property type="match status" value="1"/>
</dbReference>
<accession>A0A7W7D8U5</accession>
<dbReference type="Pfam" id="PF00891">
    <property type="entry name" value="Methyltransf_2"/>
    <property type="match status" value="1"/>
</dbReference>
<keyword evidence="1" id="KW-0489">Methyltransferase</keyword>
<evidence type="ECO:0000259" key="6">
    <source>
        <dbReference type="Pfam" id="PF08100"/>
    </source>
</evidence>
<feature type="active site" description="Proton acceptor" evidence="4">
    <location>
        <position position="247"/>
    </location>
</feature>
<evidence type="ECO:0000313" key="7">
    <source>
        <dbReference type="EMBL" id="MBB4702433.1"/>
    </source>
</evidence>
<evidence type="ECO:0000256" key="3">
    <source>
        <dbReference type="ARBA" id="ARBA00022691"/>
    </source>
</evidence>
<dbReference type="EMBL" id="JACHND010000001">
    <property type="protein sequence ID" value="MBB4702433.1"/>
    <property type="molecule type" value="Genomic_DNA"/>
</dbReference>
<evidence type="ECO:0000256" key="2">
    <source>
        <dbReference type="ARBA" id="ARBA00022679"/>
    </source>
</evidence>
<dbReference type="GO" id="GO:0032259">
    <property type="term" value="P:methylation"/>
    <property type="evidence" value="ECO:0007669"/>
    <property type="project" value="UniProtKB-KW"/>
</dbReference>
<feature type="domain" description="O-methyltransferase C-terminal" evidence="5">
    <location>
        <begin position="111"/>
        <end position="314"/>
    </location>
</feature>
<evidence type="ECO:0000256" key="1">
    <source>
        <dbReference type="ARBA" id="ARBA00022603"/>
    </source>
</evidence>
<protein>
    <submittedName>
        <fullName evidence="7">Putative transcriptional regulator</fullName>
    </submittedName>
</protein>
<dbReference type="GO" id="GO:0008171">
    <property type="term" value="F:O-methyltransferase activity"/>
    <property type="evidence" value="ECO:0007669"/>
    <property type="project" value="InterPro"/>
</dbReference>
<dbReference type="Gene3D" id="1.10.287.1350">
    <property type="match status" value="1"/>
</dbReference>
<dbReference type="Gene3D" id="3.40.50.150">
    <property type="entry name" value="Vaccinia Virus protein VP39"/>
    <property type="match status" value="1"/>
</dbReference>
<sequence length="334" mass="34981">MAGGTGTGAELWAMAHLGTPMAVRVAATLRIADHIARGVDTAAALAPVVNADADALERLMRYLAARGVLTRDADGRYALTPKGEPLRDDHPDGMRAQLDIEAWVGRAELAFAHLLHSVRSGEPAFPLLFGHSFWDDLALNPALGEGFDAAMAKDMPVRAPAIAEAYDWGALGHVVDVGGGDGSLLTALLERHPTLRGTVVDQPETAEAARKALAAAGLADRADAVAGSFFDPLPPGAGGYVLSLIVHNWNDEAVRAILGRCAEAAGRDGRVFIVENIGDDGESPHTGMDLRMLVYYGGKERGLTDLAALAADRGLAITGVHRAGRLSVVELAAR</sequence>
<feature type="domain" description="O-methyltransferase dimerisation" evidence="6">
    <location>
        <begin position="19"/>
        <end position="82"/>
    </location>
</feature>
<comment type="caution">
    <text evidence="7">The sequence shown here is derived from an EMBL/GenBank/DDBJ whole genome shotgun (WGS) entry which is preliminary data.</text>
</comment>
<evidence type="ECO:0000256" key="4">
    <source>
        <dbReference type="PIRSR" id="PIRSR005739-1"/>
    </source>
</evidence>
<dbReference type="InterPro" id="IPR012967">
    <property type="entry name" value="COMT_dimerisation"/>
</dbReference>
<evidence type="ECO:0000259" key="5">
    <source>
        <dbReference type="Pfam" id="PF00891"/>
    </source>
</evidence>
<dbReference type="PIRSF" id="PIRSF005739">
    <property type="entry name" value="O-mtase"/>
    <property type="match status" value="1"/>
</dbReference>
<dbReference type="SUPFAM" id="SSF46785">
    <property type="entry name" value="Winged helix' DNA-binding domain"/>
    <property type="match status" value="1"/>
</dbReference>
<dbReference type="InterPro" id="IPR036390">
    <property type="entry name" value="WH_DNA-bd_sf"/>
</dbReference>
<reference evidence="7 8" key="1">
    <citation type="submission" date="2020-08" db="EMBL/GenBank/DDBJ databases">
        <title>Sequencing the genomes of 1000 actinobacteria strains.</title>
        <authorList>
            <person name="Klenk H.-P."/>
        </authorList>
    </citation>
    <scope>NUCLEOTIDE SEQUENCE [LARGE SCALE GENOMIC DNA]</scope>
    <source>
        <strain evidence="7 8">DSM 45784</strain>
    </source>
</reference>
<keyword evidence="2" id="KW-0808">Transferase</keyword>
<dbReference type="SUPFAM" id="SSF53335">
    <property type="entry name" value="S-adenosyl-L-methionine-dependent methyltransferases"/>
    <property type="match status" value="1"/>
</dbReference>
<proteinExistence type="predicted"/>
<dbReference type="RefSeq" id="WP_307784658.1">
    <property type="nucleotide sequence ID" value="NZ_BOOV01000033.1"/>
</dbReference>
<organism evidence="7 8">
    <name type="scientific">Sphaerisporangium siamense</name>
    <dbReference type="NCBI Taxonomy" id="795645"/>
    <lineage>
        <taxon>Bacteria</taxon>
        <taxon>Bacillati</taxon>
        <taxon>Actinomycetota</taxon>
        <taxon>Actinomycetes</taxon>
        <taxon>Streptosporangiales</taxon>
        <taxon>Streptosporangiaceae</taxon>
        <taxon>Sphaerisporangium</taxon>
    </lineage>
</organism>
<dbReference type="InterPro" id="IPR029063">
    <property type="entry name" value="SAM-dependent_MTases_sf"/>
</dbReference>
<evidence type="ECO:0000313" key="8">
    <source>
        <dbReference type="Proteomes" id="UP000542210"/>
    </source>
</evidence>